<name>A0A7H0SNU9_9CORY</name>
<dbReference type="PRINTS" id="PR00932">
    <property type="entry name" value="AMINO1PTASE"/>
</dbReference>
<evidence type="ECO:0000256" key="9">
    <source>
        <dbReference type="RuleBase" id="RU004386"/>
    </source>
</evidence>
<comment type="similarity">
    <text evidence="2 9">Belongs to the peptidase M18 family.</text>
</comment>
<comment type="cofactor">
    <cofactor evidence="1 10">
        <name>Zn(2+)</name>
        <dbReference type="ChEBI" id="CHEBI:29105"/>
    </cofactor>
</comment>
<dbReference type="GO" id="GO:0008237">
    <property type="term" value="F:metallopeptidase activity"/>
    <property type="evidence" value="ECO:0007669"/>
    <property type="project" value="UniProtKB-KW"/>
</dbReference>
<dbReference type="CDD" id="cd05658">
    <property type="entry name" value="M18_DAP"/>
    <property type="match status" value="1"/>
</dbReference>
<gene>
    <name evidence="11" type="ORF">GP475_05905</name>
</gene>
<keyword evidence="12" id="KW-1185">Reference proteome</keyword>
<dbReference type="PANTHER" id="PTHR28570">
    <property type="entry name" value="ASPARTYL AMINOPEPTIDASE"/>
    <property type="match status" value="1"/>
</dbReference>
<evidence type="ECO:0000256" key="10">
    <source>
        <dbReference type="RuleBase" id="RU004387"/>
    </source>
</evidence>
<dbReference type="Pfam" id="PF02127">
    <property type="entry name" value="Peptidase_M18"/>
    <property type="match status" value="1"/>
</dbReference>
<dbReference type="InterPro" id="IPR001948">
    <property type="entry name" value="Peptidase_M18"/>
</dbReference>
<dbReference type="GO" id="GO:0006508">
    <property type="term" value="P:proteolysis"/>
    <property type="evidence" value="ECO:0007669"/>
    <property type="project" value="UniProtKB-KW"/>
</dbReference>
<dbReference type="SUPFAM" id="SSF101821">
    <property type="entry name" value="Aminopeptidase/glucanase lid domain"/>
    <property type="match status" value="1"/>
</dbReference>
<protein>
    <recommendedName>
        <fullName evidence="10">M18 family aminopeptidase</fullName>
        <ecNumber evidence="10">3.4.11.-</ecNumber>
    </recommendedName>
</protein>
<keyword evidence="5 9" id="KW-0479">Metal-binding</keyword>
<evidence type="ECO:0000256" key="4">
    <source>
        <dbReference type="ARBA" id="ARBA00022670"/>
    </source>
</evidence>
<evidence type="ECO:0000313" key="12">
    <source>
        <dbReference type="Proteomes" id="UP000516320"/>
    </source>
</evidence>
<dbReference type="KEGG" id="cpoy:GP475_05905"/>
<evidence type="ECO:0000256" key="5">
    <source>
        <dbReference type="ARBA" id="ARBA00022723"/>
    </source>
</evidence>
<dbReference type="AlphaFoldDB" id="A0A7H0SNU9"/>
<dbReference type="GO" id="GO:0004177">
    <property type="term" value="F:aminopeptidase activity"/>
    <property type="evidence" value="ECO:0007669"/>
    <property type="project" value="UniProtKB-KW"/>
</dbReference>
<dbReference type="InterPro" id="IPR023358">
    <property type="entry name" value="Peptidase_M18_dom2"/>
</dbReference>
<evidence type="ECO:0000256" key="1">
    <source>
        <dbReference type="ARBA" id="ARBA00001947"/>
    </source>
</evidence>
<dbReference type="PANTHER" id="PTHR28570:SF3">
    <property type="entry name" value="ASPARTYL AMINOPEPTIDASE"/>
    <property type="match status" value="1"/>
</dbReference>
<accession>A0A7H0SNU9</accession>
<sequence length="420" mass="45026">MSDLNKFLDFLDASPSSFHAARELATLLENAGYRQQYRDSGWDCTPGGHYLIRDGALMAWWIPENASPESGFKILGSHLDSPGFLLKPDPDFTAQGYRQAAVEVYGGPIVPSWFDRDLAFAGRIILSDGSEHLVATGPIARIPHIAIHLDRSSTFEPDRQRDLQPIYALCSGGAALLEHIAHLIDRDITAADIVGHDLITVDTQPAAFIGSDHQFLASRRLDNLSSAYASVAAVLSVIASGDMGDDILVVAAFDHEEVGSHSASGAAGPLLEEVLTRTATSLGASRDEIHQMFARSSSISVDATHAVHPNHPEKHDPGHLPQLNAGPVIKANANQRYASTGKTAAMFRQACRSAGIPYQYFVSNNSVPCGSTIGPISATRLGIDTVDVGAALLSMHSSREIMGTDDELLLIRALEAYLVS</sequence>
<keyword evidence="3 9" id="KW-0031">Aminopeptidase</keyword>
<dbReference type="SUPFAM" id="SSF53187">
    <property type="entry name" value="Zn-dependent exopeptidases"/>
    <property type="match status" value="1"/>
</dbReference>
<dbReference type="GO" id="GO:0008270">
    <property type="term" value="F:zinc ion binding"/>
    <property type="evidence" value="ECO:0007669"/>
    <property type="project" value="InterPro"/>
</dbReference>
<evidence type="ECO:0000256" key="3">
    <source>
        <dbReference type="ARBA" id="ARBA00022438"/>
    </source>
</evidence>
<proteinExistence type="inferred from homology"/>
<reference evidence="11 12" key="1">
    <citation type="submission" date="2019-12" db="EMBL/GenBank/DDBJ databases">
        <title>Corynebacterium sp. nov., isolated from feces of the Anser Albifrons in China.</title>
        <authorList>
            <person name="Liu Q."/>
        </authorList>
    </citation>
    <scope>NUCLEOTIDE SEQUENCE [LARGE SCALE GENOMIC DNA]</scope>
    <source>
        <strain evidence="11 12">4H37-19</strain>
    </source>
</reference>
<evidence type="ECO:0000256" key="6">
    <source>
        <dbReference type="ARBA" id="ARBA00022801"/>
    </source>
</evidence>
<dbReference type="Gene3D" id="2.30.250.10">
    <property type="entry name" value="Aminopeptidase i, Domain 2"/>
    <property type="match status" value="1"/>
</dbReference>
<keyword evidence="8 9" id="KW-0482">Metalloprotease</keyword>
<keyword evidence="7 9" id="KW-0862">Zinc</keyword>
<dbReference type="Proteomes" id="UP000516320">
    <property type="component" value="Chromosome"/>
</dbReference>
<dbReference type="RefSeq" id="WP_187975680.1">
    <property type="nucleotide sequence ID" value="NZ_CP046884.1"/>
</dbReference>
<evidence type="ECO:0000256" key="7">
    <source>
        <dbReference type="ARBA" id="ARBA00022833"/>
    </source>
</evidence>
<dbReference type="EMBL" id="CP046884">
    <property type="protein sequence ID" value="QNQ90224.1"/>
    <property type="molecule type" value="Genomic_DNA"/>
</dbReference>
<dbReference type="EC" id="3.4.11.-" evidence="10"/>
<dbReference type="GO" id="GO:0005737">
    <property type="term" value="C:cytoplasm"/>
    <property type="evidence" value="ECO:0007669"/>
    <property type="project" value="UniProtKB-ARBA"/>
</dbReference>
<evidence type="ECO:0000256" key="2">
    <source>
        <dbReference type="ARBA" id="ARBA00008290"/>
    </source>
</evidence>
<keyword evidence="6 9" id="KW-0378">Hydrolase</keyword>
<dbReference type="NCBIfam" id="NF002759">
    <property type="entry name" value="PRK02813.1"/>
    <property type="match status" value="1"/>
</dbReference>
<keyword evidence="4 9" id="KW-0645">Protease</keyword>
<evidence type="ECO:0000256" key="8">
    <source>
        <dbReference type="ARBA" id="ARBA00023049"/>
    </source>
</evidence>
<evidence type="ECO:0000313" key="11">
    <source>
        <dbReference type="EMBL" id="QNQ90224.1"/>
    </source>
</evidence>
<dbReference type="Gene3D" id="3.40.630.10">
    <property type="entry name" value="Zn peptidases"/>
    <property type="match status" value="1"/>
</dbReference>
<organism evidence="11 12">
    <name type="scientific">Corynebacterium poyangense</name>
    <dbReference type="NCBI Taxonomy" id="2684405"/>
    <lineage>
        <taxon>Bacteria</taxon>
        <taxon>Bacillati</taxon>
        <taxon>Actinomycetota</taxon>
        <taxon>Actinomycetes</taxon>
        <taxon>Mycobacteriales</taxon>
        <taxon>Corynebacteriaceae</taxon>
        <taxon>Corynebacterium</taxon>
    </lineage>
</organism>